<feature type="compositionally biased region" description="Low complexity" evidence="1">
    <location>
        <begin position="7"/>
        <end position="34"/>
    </location>
</feature>
<dbReference type="InParanoid" id="A0A251VJT0"/>
<dbReference type="EMBL" id="MNCJ02000316">
    <property type="protein sequence ID" value="KAF5820404.1"/>
    <property type="molecule type" value="Genomic_DNA"/>
</dbReference>
<sequence>MCHQRQITSFFSKSPSSTSSHPPSHSPSSISNPKPTKMAPATFFFYLQQNMAPSLSLSPVSVSLSLCVSLG</sequence>
<protein>
    <submittedName>
        <fullName evidence="3">Uncharacterized protein</fullName>
    </submittedName>
</protein>
<gene>
    <name evidence="3" type="ORF">HannXRQ_Chr01g0001601</name>
    <name evidence="2" type="ORF">HanXRQr2_Chr01g0001881</name>
</gene>
<evidence type="ECO:0000313" key="3">
    <source>
        <dbReference type="EMBL" id="OTG35887.1"/>
    </source>
</evidence>
<evidence type="ECO:0000313" key="4">
    <source>
        <dbReference type="Proteomes" id="UP000215914"/>
    </source>
</evidence>
<keyword evidence="4" id="KW-1185">Reference proteome</keyword>
<evidence type="ECO:0000256" key="1">
    <source>
        <dbReference type="SAM" id="MobiDB-lite"/>
    </source>
</evidence>
<organism evidence="3 4">
    <name type="scientific">Helianthus annuus</name>
    <name type="common">Common sunflower</name>
    <dbReference type="NCBI Taxonomy" id="4232"/>
    <lineage>
        <taxon>Eukaryota</taxon>
        <taxon>Viridiplantae</taxon>
        <taxon>Streptophyta</taxon>
        <taxon>Embryophyta</taxon>
        <taxon>Tracheophyta</taxon>
        <taxon>Spermatophyta</taxon>
        <taxon>Magnoliopsida</taxon>
        <taxon>eudicotyledons</taxon>
        <taxon>Gunneridae</taxon>
        <taxon>Pentapetalae</taxon>
        <taxon>asterids</taxon>
        <taxon>campanulids</taxon>
        <taxon>Asterales</taxon>
        <taxon>Asteraceae</taxon>
        <taxon>Asteroideae</taxon>
        <taxon>Heliantheae alliance</taxon>
        <taxon>Heliantheae</taxon>
        <taxon>Helianthus</taxon>
    </lineage>
</organism>
<dbReference type="EMBL" id="CM007890">
    <property type="protein sequence ID" value="OTG35887.1"/>
    <property type="molecule type" value="Genomic_DNA"/>
</dbReference>
<reference evidence="2" key="3">
    <citation type="submission" date="2020-06" db="EMBL/GenBank/DDBJ databases">
        <title>Helianthus annuus Genome sequencing and assembly Release 2.</title>
        <authorList>
            <person name="Gouzy J."/>
            <person name="Langlade N."/>
            <person name="Munos S."/>
        </authorList>
    </citation>
    <scope>NUCLEOTIDE SEQUENCE</scope>
    <source>
        <tissue evidence="2">Leaves</tissue>
    </source>
</reference>
<reference evidence="2 4" key="1">
    <citation type="journal article" date="2017" name="Nature">
        <title>The sunflower genome provides insights into oil metabolism, flowering and Asterid evolution.</title>
        <authorList>
            <person name="Badouin H."/>
            <person name="Gouzy J."/>
            <person name="Grassa C.J."/>
            <person name="Murat F."/>
            <person name="Staton S.E."/>
            <person name="Cottret L."/>
            <person name="Lelandais-Briere C."/>
            <person name="Owens G.L."/>
            <person name="Carrere S."/>
            <person name="Mayjonade B."/>
            <person name="Legrand L."/>
            <person name="Gill N."/>
            <person name="Kane N.C."/>
            <person name="Bowers J.E."/>
            <person name="Hubner S."/>
            <person name="Bellec A."/>
            <person name="Berard A."/>
            <person name="Berges H."/>
            <person name="Blanchet N."/>
            <person name="Boniface M.C."/>
            <person name="Brunel D."/>
            <person name="Catrice O."/>
            <person name="Chaidir N."/>
            <person name="Claudel C."/>
            <person name="Donnadieu C."/>
            <person name="Faraut T."/>
            <person name="Fievet G."/>
            <person name="Helmstetter N."/>
            <person name="King M."/>
            <person name="Knapp S.J."/>
            <person name="Lai Z."/>
            <person name="Le Paslier M.C."/>
            <person name="Lippi Y."/>
            <person name="Lorenzon L."/>
            <person name="Mandel J.R."/>
            <person name="Marage G."/>
            <person name="Marchand G."/>
            <person name="Marquand E."/>
            <person name="Bret-Mestries E."/>
            <person name="Morien E."/>
            <person name="Nambeesan S."/>
            <person name="Nguyen T."/>
            <person name="Pegot-Espagnet P."/>
            <person name="Pouilly N."/>
            <person name="Raftis F."/>
            <person name="Sallet E."/>
            <person name="Schiex T."/>
            <person name="Thomas J."/>
            <person name="Vandecasteele C."/>
            <person name="Vares D."/>
            <person name="Vear F."/>
            <person name="Vautrin S."/>
            <person name="Crespi M."/>
            <person name="Mangin B."/>
            <person name="Burke J.M."/>
            <person name="Salse J."/>
            <person name="Munos S."/>
            <person name="Vincourt P."/>
            <person name="Rieseberg L.H."/>
            <person name="Langlade N.B."/>
        </authorList>
    </citation>
    <scope>NUCLEOTIDE SEQUENCE [LARGE SCALE GENOMIC DNA]</scope>
    <source>
        <strain evidence="4">cv. SF193</strain>
        <tissue evidence="2">Leaves</tissue>
    </source>
</reference>
<accession>A0A251VJT0</accession>
<name>A0A251VJT0_HELAN</name>
<dbReference type="AlphaFoldDB" id="A0A251VJT0"/>
<evidence type="ECO:0000313" key="2">
    <source>
        <dbReference type="EMBL" id="KAF5820404.1"/>
    </source>
</evidence>
<feature type="region of interest" description="Disordered" evidence="1">
    <location>
        <begin position="1"/>
        <end position="34"/>
    </location>
</feature>
<dbReference type="Gramene" id="mRNA:HanXRQr2_Chr01g0001881">
    <property type="protein sequence ID" value="CDS:HanXRQr2_Chr01g0001881.1"/>
    <property type="gene ID" value="HanXRQr2_Chr01g0001881"/>
</dbReference>
<dbReference type="Proteomes" id="UP000215914">
    <property type="component" value="Chromosome 1"/>
</dbReference>
<reference evidence="3" key="2">
    <citation type="submission" date="2017-02" db="EMBL/GenBank/DDBJ databases">
        <title>Sunflower complete genome.</title>
        <authorList>
            <person name="Langlade N."/>
            <person name="Munos S."/>
        </authorList>
    </citation>
    <scope>NUCLEOTIDE SEQUENCE [LARGE SCALE GENOMIC DNA]</scope>
    <source>
        <tissue evidence="3">Leaves</tissue>
    </source>
</reference>
<proteinExistence type="predicted"/>